<name>A0A834C306_ORYME</name>
<protein>
    <submittedName>
        <fullName evidence="2">Uncharacterized protein</fullName>
    </submittedName>
</protein>
<organism evidence="2 3">
    <name type="scientific">Oryzias melastigma</name>
    <name type="common">Marine medaka</name>
    <dbReference type="NCBI Taxonomy" id="30732"/>
    <lineage>
        <taxon>Eukaryota</taxon>
        <taxon>Metazoa</taxon>
        <taxon>Chordata</taxon>
        <taxon>Craniata</taxon>
        <taxon>Vertebrata</taxon>
        <taxon>Euteleostomi</taxon>
        <taxon>Actinopterygii</taxon>
        <taxon>Neopterygii</taxon>
        <taxon>Teleostei</taxon>
        <taxon>Neoteleostei</taxon>
        <taxon>Acanthomorphata</taxon>
        <taxon>Ovalentaria</taxon>
        <taxon>Atherinomorphae</taxon>
        <taxon>Beloniformes</taxon>
        <taxon>Adrianichthyidae</taxon>
        <taxon>Oryziinae</taxon>
        <taxon>Oryzias</taxon>
    </lineage>
</organism>
<dbReference type="AlphaFoldDB" id="A0A834C306"/>
<dbReference type="Proteomes" id="UP000646548">
    <property type="component" value="Unassembled WGS sequence"/>
</dbReference>
<comment type="caution">
    <text evidence="2">The sequence shown here is derived from an EMBL/GenBank/DDBJ whole genome shotgun (WGS) entry which is preliminary data.</text>
</comment>
<reference evidence="2" key="1">
    <citation type="journal article" name="BMC Genomics">
        <title>Long-read sequencing and de novo genome assembly of marine medaka (Oryzias melastigma).</title>
        <authorList>
            <person name="Liang P."/>
            <person name="Saqib H.S.A."/>
            <person name="Ni X."/>
            <person name="Shen Y."/>
        </authorList>
    </citation>
    <scope>NUCLEOTIDE SEQUENCE</scope>
    <source>
        <strain evidence="2">Bigg-433</strain>
    </source>
</reference>
<dbReference type="EMBL" id="WKFB01000509">
    <property type="protein sequence ID" value="KAF6721038.1"/>
    <property type="molecule type" value="Genomic_DNA"/>
</dbReference>
<accession>A0A834C306</accession>
<proteinExistence type="predicted"/>
<sequence>MMKEKRGEVEHFCSWTQVSGSPSHTFPPPRLCGRLGFPCIQTRTLHGRDGRQPPPHSVALCITWDAQESGNEEEETNQSGAMRATKEDERTKPAGGSFRSDPPIPTASD</sequence>
<feature type="region of interest" description="Disordered" evidence="1">
    <location>
        <begin position="66"/>
        <end position="109"/>
    </location>
</feature>
<gene>
    <name evidence="2" type="ORF">FQA47_018019</name>
</gene>
<evidence type="ECO:0000313" key="2">
    <source>
        <dbReference type="EMBL" id="KAF6721038.1"/>
    </source>
</evidence>
<evidence type="ECO:0000313" key="3">
    <source>
        <dbReference type="Proteomes" id="UP000646548"/>
    </source>
</evidence>
<evidence type="ECO:0000256" key="1">
    <source>
        <dbReference type="SAM" id="MobiDB-lite"/>
    </source>
</evidence>